<dbReference type="InterPro" id="IPR023468">
    <property type="entry name" value="Riboflavin_kinase"/>
</dbReference>
<name>A0ABV8VWP0_9BACI</name>
<evidence type="ECO:0000256" key="11">
    <source>
        <dbReference type="ARBA" id="ARBA00023268"/>
    </source>
</evidence>
<dbReference type="CDD" id="cd02064">
    <property type="entry name" value="FAD_synthetase_N"/>
    <property type="match status" value="1"/>
</dbReference>
<dbReference type="SUPFAM" id="SSF82114">
    <property type="entry name" value="Riboflavin kinase-like"/>
    <property type="match status" value="1"/>
</dbReference>
<keyword evidence="11" id="KW-0511">Multifunctional enzyme</keyword>
<comment type="similarity">
    <text evidence="14">Belongs to the ribF family.</text>
</comment>
<dbReference type="NCBIfam" id="TIGR00083">
    <property type="entry name" value="ribF"/>
    <property type="match status" value="1"/>
</dbReference>
<comment type="catalytic activity">
    <reaction evidence="12 14">
        <text>riboflavin + ATP = FMN + ADP + H(+)</text>
        <dbReference type="Rhea" id="RHEA:14357"/>
        <dbReference type="ChEBI" id="CHEBI:15378"/>
        <dbReference type="ChEBI" id="CHEBI:30616"/>
        <dbReference type="ChEBI" id="CHEBI:57986"/>
        <dbReference type="ChEBI" id="CHEBI:58210"/>
        <dbReference type="ChEBI" id="CHEBI:456216"/>
        <dbReference type="EC" id="2.7.1.26"/>
    </reaction>
</comment>
<evidence type="ECO:0000259" key="15">
    <source>
        <dbReference type="SMART" id="SM00904"/>
    </source>
</evidence>
<dbReference type="InterPro" id="IPR002606">
    <property type="entry name" value="Riboflavin_kinase_bac"/>
</dbReference>
<comment type="pathway">
    <text evidence="1 14">Cofactor biosynthesis; FAD biosynthesis; FAD from FMN: step 1/1.</text>
</comment>
<evidence type="ECO:0000256" key="12">
    <source>
        <dbReference type="ARBA" id="ARBA00047880"/>
    </source>
</evidence>
<comment type="pathway">
    <text evidence="2 14">Cofactor biosynthesis; FMN biosynthesis; FMN from riboflavin (ATP route): step 1/1.</text>
</comment>
<evidence type="ECO:0000256" key="3">
    <source>
        <dbReference type="ARBA" id="ARBA00022630"/>
    </source>
</evidence>
<reference evidence="17" key="1">
    <citation type="journal article" date="2019" name="Int. J. Syst. Evol. Microbiol.">
        <title>The Global Catalogue of Microorganisms (GCM) 10K type strain sequencing project: providing services to taxonomists for standard genome sequencing and annotation.</title>
        <authorList>
            <consortium name="The Broad Institute Genomics Platform"/>
            <consortium name="The Broad Institute Genome Sequencing Center for Infectious Disease"/>
            <person name="Wu L."/>
            <person name="Ma J."/>
        </authorList>
    </citation>
    <scope>NUCLEOTIDE SEQUENCE [LARGE SCALE GENOMIC DNA]</scope>
    <source>
        <strain evidence="17">KACC 14058</strain>
    </source>
</reference>
<evidence type="ECO:0000256" key="4">
    <source>
        <dbReference type="ARBA" id="ARBA00022643"/>
    </source>
</evidence>
<evidence type="ECO:0000256" key="9">
    <source>
        <dbReference type="ARBA" id="ARBA00022827"/>
    </source>
</evidence>
<evidence type="ECO:0000313" key="17">
    <source>
        <dbReference type="Proteomes" id="UP001595880"/>
    </source>
</evidence>
<keyword evidence="7 14" id="KW-0547">Nucleotide-binding</keyword>
<evidence type="ECO:0000256" key="7">
    <source>
        <dbReference type="ARBA" id="ARBA00022741"/>
    </source>
</evidence>
<dbReference type="NCBIfam" id="NF004160">
    <property type="entry name" value="PRK05627.1-3"/>
    <property type="match status" value="1"/>
</dbReference>
<dbReference type="Pfam" id="PF01687">
    <property type="entry name" value="Flavokinase"/>
    <property type="match status" value="1"/>
</dbReference>
<dbReference type="EMBL" id="JBHSDV010000001">
    <property type="protein sequence ID" value="MFC4387445.1"/>
    <property type="molecule type" value="Genomic_DNA"/>
</dbReference>
<dbReference type="NCBIfam" id="NF004162">
    <property type="entry name" value="PRK05627.1-5"/>
    <property type="match status" value="1"/>
</dbReference>
<dbReference type="Proteomes" id="UP001595880">
    <property type="component" value="Unassembled WGS sequence"/>
</dbReference>
<dbReference type="EC" id="2.7.1.26" evidence="14"/>
<keyword evidence="4 14" id="KW-0288">FMN</keyword>
<keyword evidence="5 14" id="KW-0808">Transferase</keyword>
<gene>
    <name evidence="16" type="primary">ribF</name>
    <name evidence="16" type="ORF">ACFOZ1_06420</name>
</gene>
<feature type="domain" description="Riboflavin kinase" evidence="15">
    <location>
        <begin position="185"/>
        <end position="311"/>
    </location>
</feature>
<keyword evidence="6 14" id="KW-0548">Nucleotidyltransferase</keyword>
<dbReference type="PANTHER" id="PTHR22749:SF6">
    <property type="entry name" value="RIBOFLAVIN KINASE"/>
    <property type="match status" value="1"/>
</dbReference>
<dbReference type="SMART" id="SM00904">
    <property type="entry name" value="Flavokinase"/>
    <property type="match status" value="1"/>
</dbReference>
<dbReference type="InterPro" id="IPR015865">
    <property type="entry name" value="Riboflavin_kinase_bac/euk"/>
</dbReference>
<dbReference type="Gene3D" id="2.40.30.30">
    <property type="entry name" value="Riboflavin kinase-like"/>
    <property type="match status" value="1"/>
</dbReference>
<comment type="caution">
    <text evidence="16">The sequence shown here is derived from an EMBL/GenBank/DDBJ whole genome shotgun (WGS) entry which is preliminary data.</text>
</comment>
<keyword evidence="17" id="KW-1185">Reference proteome</keyword>
<sequence>MDVFSLSYPHQLSDSAILPTVAAIGFFDGLHKGHQKVIKEAVDIAKSSNQQVAVITFDPHPSVVLNKNNTDIQYLTPLDEKIQLISGYDVDRLYVVKFNTKLAQLTPSSFIDHFIHGLNITHLVAGFDFTFGYKGSGNMDNILQHTDKKLLTTKIGEITDHEEKVSSTRIRKALKDGDIEEAERLLSRDVSIKGEVIHGDKRGRTIGYPTANIELHESYFLPKIGVYAVDVEIDGEKYYGMANLGYKPTFSDQRLEPKIEVHILDFNEDIYGQFITISWKKYIRSEKKFQGIDELVGQLQQDEKEIRNFFQL</sequence>
<protein>
    <recommendedName>
        <fullName evidence="14">Riboflavin biosynthesis protein</fullName>
    </recommendedName>
    <domain>
        <recommendedName>
            <fullName evidence="14">Riboflavin kinase</fullName>
            <ecNumber evidence="14">2.7.1.26</ecNumber>
        </recommendedName>
        <alternativeName>
            <fullName evidence="14">Flavokinase</fullName>
        </alternativeName>
    </domain>
    <domain>
        <recommendedName>
            <fullName evidence="14">FMN adenylyltransferase</fullName>
            <ecNumber evidence="14">2.7.7.2</ecNumber>
        </recommendedName>
        <alternativeName>
            <fullName evidence="14">FAD pyrophosphorylase</fullName>
        </alternativeName>
        <alternativeName>
            <fullName evidence="14">FAD synthase</fullName>
        </alternativeName>
    </domain>
</protein>
<dbReference type="PANTHER" id="PTHR22749">
    <property type="entry name" value="RIBOFLAVIN KINASE/FMN ADENYLYLTRANSFERASE"/>
    <property type="match status" value="1"/>
</dbReference>
<dbReference type="InterPro" id="IPR014729">
    <property type="entry name" value="Rossmann-like_a/b/a_fold"/>
</dbReference>
<dbReference type="Pfam" id="PF06574">
    <property type="entry name" value="FAD_syn"/>
    <property type="match status" value="1"/>
</dbReference>
<keyword evidence="8 14" id="KW-0418">Kinase</keyword>
<evidence type="ECO:0000256" key="8">
    <source>
        <dbReference type="ARBA" id="ARBA00022777"/>
    </source>
</evidence>
<organism evidence="16 17">
    <name type="scientific">Gracilibacillus marinus</name>
    <dbReference type="NCBI Taxonomy" id="630535"/>
    <lineage>
        <taxon>Bacteria</taxon>
        <taxon>Bacillati</taxon>
        <taxon>Bacillota</taxon>
        <taxon>Bacilli</taxon>
        <taxon>Bacillales</taxon>
        <taxon>Bacillaceae</taxon>
        <taxon>Gracilibacillus</taxon>
    </lineage>
</organism>
<dbReference type="InterPro" id="IPR015864">
    <property type="entry name" value="FAD_synthase"/>
</dbReference>
<evidence type="ECO:0000313" key="16">
    <source>
        <dbReference type="EMBL" id="MFC4387445.1"/>
    </source>
</evidence>
<comment type="catalytic activity">
    <reaction evidence="13 14">
        <text>FMN + ATP + H(+) = FAD + diphosphate</text>
        <dbReference type="Rhea" id="RHEA:17237"/>
        <dbReference type="ChEBI" id="CHEBI:15378"/>
        <dbReference type="ChEBI" id="CHEBI:30616"/>
        <dbReference type="ChEBI" id="CHEBI:33019"/>
        <dbReference type="ChEBI" id="CHEBI:57692"/>
        <dbReference type="ChEBI" id="CHEBI:58210"/>
        <dbReference type="EC" id="2.7.7.2"/>
    </reaction>
</comment>
<dbReference type="EC" id="2.7.7.2" evidence="14"/>
<keyword evidence="10 14" id="KW-0067">ATP-binding</keyword>
<dbReference type="GO" id="GO:0008531">
    <property type="term" value="F:riboflavin kinase activity"/>
    <property type="evidence" value="ECO:0007669"/>
    <property type="project" value="UniProtKB-EC"/>
</dbReference>
<keyword evidence="3 14" id="KW-0285">Flavoprotein</keyword>
<dbReference type="PIRSF" id="PIRSF004491">
    <property type="entry name" value="FAD_Synth"/>
    <property type="match status" value="1"/>
</dbReference>
<evidence type="ECO:0000256" key="14">
    <source>
        <dbReference type="PIRNR" id="PIRNR004491"/>
    </source>
</evidence>
<accession>A0ABV8VWP0</accession>
<evidence type="ECO:0000256" key="1">
    <source>
        <dbReference type="ARBA" id="ARBA00004726"/>
    </source>
</evidence>
<evidence type="ECO:0000256" key="6">
    <source>
        <dbReference type="ARBA" id="ARBA00022695"/>
    </source>
</evidence>
<keyword evidence="9 14" id="KW-0274">FAD</keyword>
<dbReference type="InterPro" id="IPR023465">
    <property type="entry name" value="Riboflavin_kinase_dom_sf"/>
</dbReference>
<dbReference type="SUPFAM" id="SSF52374">
    <property type="entry name" value="Nucleotidylyl transferase"/>
    <property type="match status" value="1"/>
</dbReference>
<proteinExistence type="inferred from homology"/>
<dbReference type="GO" id="GO:0003919">
    <property type="term" value="F:FMN adenylyltransferase activity"/>
    <property type="evidence" value="ECO:0007669"/>
    <property type="project" value="UniProtKB-EC"/>
</dbReference>
<dbReference type="RefSeq" id="WP_390197293.1">
    <property type="nucleotide sequence ID" value="NZ_JBHSDV010000001.1"/>
</dbReference>
<evidence type="ECO:0000256" key="13">
    <source>
        <dbReference type="ARBA" id="ARBA00049494"/>
    </source>
</evidence>
<evidence type="ECO:0000256" key="10">
    <source>
        <dbReference type="ARBA" id="ARBA00022840"/>
    </source>
</evidence>
<dbReference type="Gene3D" id="3.40.50.620">
    <property type="entry name" value="HUPs"/>
    <property type="match status" value="1"/>
</dbReference>
<evidence type="ECO:0000256" key="5">
    <source>
        <dbReference type="ARBA" id="ARBA00022679"/>
    </source>
</evidence>
<evidence type="ECO:0000256" key="2">
    <source>
        <dbReference type="ARBA" id="ARBA00005201"/>
    </source>
</evidence>